<sequence length="306" mass="33836">MVADFVSADYGWLCSPDGSESACVLFKAGKAHEGYFTSDDIMKQASAAMDIVQKHFPDEDHLFVYDNATIHLKCPDDALSARKMSKGVSKPGTNFGVEQSVIGENGKPVYTPDGKILKEKVNMANGKFADGTEQEFYFPDNHPTHPGLFKGMANILTERGFSGVQGKQGKRAQCGKNFSCVPGATDCCCHRILYSQLDCVNVESLLETECKVRGYGVLFLPKFHCELNFIEQCWEEDLEKNVTNCLDGVPLTSMQRFSTHSCHFMDAYYKGLDGKQAAWAAKKFRGHRVVPESILNILEEAGVTKA</sequence>
<gene>
    <name evidence="1" type="ORF">BDZ94DRAFT_1325516</name>
</gene>
<reference evidence="1" key="1">
    <citation type="submission" date="2020-11" db="EMBL/GenBank/DDBJ databases">
        <authorList>
            <consortium name="DOE Joint Genome Institute"/>
            <person name="Ahrendt S."/>
            <person name="Riley R."/>
            <person name="Andreopoulos W."/>
            <person name="Labutti K."/>
            <person name="Pangilinan J."/>
            <person name="Ruiz-Duenas F.J."/>
            <person name="Barrasa J.M."/>
            <person name="Sanchez-Garcia M."/>
            <person name="Camarero S."/>
            <person name="Miyauchi S."/>
            <person name="Serrano A."/>
            <person name="Linde D."/>
            <person name="Babiker R."/>
            <person name="Drula E."/>
            <person name="Ayuso-Fernandez I."/>
            <person name="Pacheco R."/>
            <person name="Padilla G."/>
            <person name="Ferreira P."/>
            <person name="Barriuso J."/>
            <person name="Kellner H."/>
            <person name="Castanera R."/>
            <person name="Alfaro M."/>
            <person name="Ramirez L."/>
            <person name="Pisabarro A.G."/>
            <person name="Kuo A."/>
            <person name="Tritt A."/>
            <person name="Lipzen A."/>
            <person name="He G."/>
            <person name="Yan M."/>
            <person name="Ng V."/>
            <person name="Cullen D."/>
            <person name="Martin F."/>
            <person name="Rosso M.-N."/>
            <person name="Henrissat B."/>
            <person name="Hibbett D."/>
            <person name="Martinez A.T."/>
            <person name="Grigoriev I.V."/>
        </authorList>
    </citation>
    <scope>NUCLEOTIDE SEQUENCE</scope>
    <source>
        <strain evidence="1">CBS 247.69</strain>
    </source>
</reference>
<dbReference type="PANTHER" id="PTHR35871">
    <property type="entry name" value="EXPRESSED PROTEIN"/>
    <property type="match status" value="1"/>
</dbReference>
<evidence type="ECO:0000313" key="1">
    <source>
        <dbReference type="EMBL" id="KAF9458406.1"/>
    </source>
</evidence>
<organism evidence="1 2">
    <name type="scientific">Collybia nuda</name>
    <dbReference type="NCBI Taxonomy" id="64659"/>
    <lineage>
        <taxon>Eukaryota</taxon>
        <taxon>Fungi</taxon>
        <taxon>Dikarya</taxon>
        <taxon>Basidiomycota</taxon>
        <taxon>Agaricomycotina</taxon>
        <taxon>Agaricomycetes</taxon>
        <taxon>Agaricomycetidae</taxon>
        <taxon>Agaricales</taxon>
        <taxon>Tricholomatineae</taxon>
        <taxon>Clitocybaceae</taxon>
        <taxon>Collybia</taxon>
    </lineage>
</organism>
<dbReference type="PANTHER" id="PTHR35871:SF1">
    <property type="entry name" value="CXC1-LIKE CYSTEINE CLUSTER ASSOCIATED WITH KDZ TRANSPOSASES DOMAIN-CONTAINING PROTEIN"/>
    <property type="match status" value="1"/>
</dbReference>
<dbReference type="AlphaFoldDB" id="A0A9P6CAG2"/>
<accession>A0A9P6CAG2</accession>
<evidence type="ECO:0000313" key="2">
    <source>
        <dbReference type="Proteomes" id="UP000807353"/>
    </source>
</evidence>
<proteinExistence type="predicted"/>
<keyword evidence="2" id="KW-1185">Reference proteome</keyword>
<name>A0A9P6CAG2_9AGAR</name>
<protein>
    <submittedName>
        <fullName evidence="1">Uncharacterized protein</fullName>
    </submittedName>
</protein>
<dbReference type="Proteomes" id="UP000807353">
    <property type="component" value="Unassembled WGS sequence"/>
</dbReference>
<dbReference type="EMBL" id="MU150341">
    <property type="protein sequence ID" value="KAF9458406.1"/>
    <property type="molecule type" value="Genomic_DNA"/>
</dbReference>
<comment type="caution">
    <text evidence="1">The sequence shown here is derived from an EMBL/GenBank/DDBJ whole genome shotgun (WGS) entry which is preliminary data.</text>
</comment>
<dbReference type="OrthoDB" id="10039611at2759"/>